<accession>A0A0F9GBG7</accession>
<dbReference type="EMBL" id="LAZR01027100">
    <property type="protein sequence ID" value="KKL66770.1"/>
    <property type="molecule type" value="Genomic_DNA"/>
</dbReference>
<proteinExistence type="predicted"/>
<dbReference type="AlphaFoldDB" id="A0A0F9GBG7"/>
<organism evidence="1">
    <name type="scientific">marine sediment metagenome</name>
    <dbReference type="NCBI Taxonomy" id="412755"/>
    <lineage>
        <taxon>unclassified sequences</taxon>
        <taxon>metagenomes</taxon>
        <taxon>ecological metagenomes</taxon>
    </lineage>
</organism>
<gene>
    <name evidence="1" type="ORF">LCGC14_2141680</name>
</gene>
<reference evidence="1" key="1">
    <citation type="journal article" date="2015" name="Nature">
        <title>Complex archaea that bridge the gap between prokaryotes and eukaryotes.</title>
        <authorList>
            <person name="Spang A."/>
            <person name="Saw J.H."/>
            <person name="Jorgensen S.L."/>
            <person name="Zaremba-Niedzwiedzka K."/>
            <person name="Martijn J."/>
            <person name="Lind A.E."/>
            <person name="van Eijk R."/>
            <person name="Schleper C."/>
            <person name="Guy L."/>
            <person name="Ettema T.J."/>
        </authorList>
    </citation>
    <scope>NUCLEOTIDE SEQUENCE</scope>
</reference>
<evidence type="ECO:0000313" key="1">
    <source>
        <dbReference type="EMBL" id="KKL66770.1"/>
    </source>
</evidence>
<comment type="caution">
    <text evidence="1">The sequence shown here is derived from an EMBL/GenBank/DDBJ whole genome shotgun (WGS) entry which is preliminary data.</text>
</comment>
<sequence length="94" mass="10490">MAQDRNETWAQGSKPGDKPILVELIKRDPRLIAKEEALDRLNKFVKTDIPDTNLSGILDDLLNVLGITDQDPIVQQSGMMAVIRSAFRGAFRRG</sequence>
<protein>
    <submittedName>
        <fullName evidence="1">Uncharacterized protein</fullName>
    </submittedName>
</protein>
<name>A0A0F9GBG7_9ZZZZ</name>